<dbReference type="EMBL" id="FWXH01000002">
    <property type="protein sequence ID" value="SMC19408.1"/>
    <property type="molecule type" value="Genomic_DNA"/>
</dbReference>
<keyword evidence="1" id="KW-0812">Transmembrane</keyword>
<dbReference type="RefSeq" id="WP_084114001.1">
    <property type="nucleotide sequence ID" value="NZ_FWXH01000002.1"/>
</dbReference>
<dbReference type="Proteomes" id="UP000192468">
    <property type="component" value="Unassembled WGS sequence"/>
</dbReference>
<proteinExistence type="predicted"/>
<feature type="transmembrane region" description="Helical" evidence="1">
    <location>
        <begin position="12"/>
        <end position="27"/>
    </location>
</feature>
<sequence>MENEYYEIKKKYLAFALSFLGFRYFVFNDADGDKYSFENTEKFQLALDGLLKLRITINK</sequence>
<evidence type="ECO:0008006" key="4">
    <source>
        <dbReference type="Google" id="ProtNLM"/>
    </source>
</evidence>
<evidence type="ECO:0000256" key="1">
    <source>
        <dbReference type="SAM" id="Phobius"/>
    </source>
</evidence>
<name>A0A1W1X6Q9_9CLOT</name>
<keyword evidence="1" id="KW-1133">Transmembrane helix</keyword>
<dbReference type="AlphaFoldDB" id="A0A1W1X6Q9"/>
<protein>
    <recommendedName>
        <fullName evidence="4">DUF5659 domain-containing protein</fullName>
    </recommendedName>
</protein>
<keyword evidence="3" id="KW-1185">Reference proteome</keyword>
<dbReference type="STRING" id="1121291.SAMN02745134_00822"/>
<reference evidence="2 3" key="1">
    <citation type="submission" date="2017-04" db="EMBL/GenBank/DDBJ databases">
        <authorList>
            <person name="Afonso C.L."/>
            <person name="Miller P.J."/>
            <person name="Scott M.A."/>
            <person name="Spackman E."/>
            <person name="Goraichik I."/>
            <person name="Dimitrov K.M."/>
            <person name="Suarez D.L."/>
            <person name="Swayne D.E."/>
        </authorList>
    </citation>
    <scope>NUCLEOTIDE SEQUENCE [LARGE SCALE GENOMIC DNA]</scope>
    <source>
        <strain evidence="2 3">DSM 12555</strain>
    </source>
</reference>
<gene>
    <name evidence="2" type="ORF">SAMN02745134_00822</name>
</gene>
<evidence type="ECO:0000313" key="2">
    <source>
        <dbReference type="EMBL" id="SMC19408.1"/>
    </source>
</evidence>
<evidence type="ECO:0000313" key="3">
    <source>
        <dbReference type="Proteomes" id="UP000192468"/>
    </source>
</evidence>
<keyword evidence="1" id="KW-0472">Membrane</keyword>
<organism evidence="2 3">
    <name type="scientific">Clostridium acidisoli DSM 12555</name>
    <dbReference type="NCBI Taxonomy" id="1121291"/>
    <lineage>
        <taxon>Bacteria</taxon>
        <taxon>Bacillati</taxon>
        <taxon>Bacillota</taxon>
        <taxon>Clostridia</taxon>
        <taxon>Eubacteriales</taxon>
        <taxon>Clostridiaceae</taxon>
        <taxon>Clostridium</taxon>
    </lineage>
</organism>
<dbReference type="OrthoDB" id="1922276at2"/>
<accession>A0A1W1X6Q9</accession>